<accession>A0AAV2IQ93</accession>
<evidence type="ECO:0000313" key="3">
    <source>
        <dbReference type="Proteomes" id="UP001497497"/>
    </source>
</evidence>
<organism evidence="2 3">
    <name type="scientific">Lymnaea stagnalis</name>
    <name type="common">Great pond snail</name>
    <name type="synonym">Helix stagnalis</name>
    <dbReference type="NCBI Taxonomy" id="6523"/>
    <lineage>
        <taxon>Eukaryota</taxon>
        <taxon>Metazoa</taxon>
        <taxon>Spiralia</taxon>
        <taxon>Lophotrochozoa</taxon>
        <taxon>Mollusca</taxon>
        <taxon>Gastropoda</taxon>
        <taxon>Heterobranchia</taxon>
        <taxon>Euthyneura</taxon>
        <taxon>Panpulmonata</taxon>
        <taxon>Hygrophila</taxon>
        <taxon>Lymnaeoidea</taxon>
        <taxon>Lymnaeidae</taxon>
        <taxon>Lymnaea</taxon>
    </lineage>
</organism>
<dbReference type="Proteomes" id="UP001497497">
    <property type="component" value="Unassembled WGS sequence"/>
</dbReference>
<sequence length="115" mass="12952">MQKEHPGLQVEHCGLFMDKNSFLAASPDGIVICCNHCFPSVGLVEINVPFFTRRDLTVKESCENKAFFCAIENNSIGLKRSHHYFCQIQGQVGITGKIGRFCLEIKRSTRGKNLF</sequence>
<dbReference type="InterPro" id="IPR011604">
    <property type="entry name" value="PDDEXK-like_dom_sf"/>
</dbReference>
<comment type="caution">
    <text evidence="2">The sequence shown here is derived from an EMBL/GenBank/DDBJ whole genome shotgun (WGS) entry which is preliminary data.</text>
</comment>
<name>A0AAV2IQ93_LYMST</name>
<proteinExistence type="predicted"/>
<evidence type="ECO:0000313" key="2">
    <source>
        <dbReference type="EMBL" id="CAL1548273.1"/>
    </source>
</evidence>
<dbReference type="InterPro" id="IPR011335">
    <property type="entry name" value="Restrct_endonuc-II-like"/>
</dbReference>
<gene>
    <name evidence="2" type="ORF">GSLYS_00021590001</name>
</gene>
<dbReference type="AlphaFoldDB" id="A0AAV2IQ93"/>
<dbReference type="GO" id="GO:0006281">
    <property type="term" value="P:DNA repair"/>
    <property type="evidence" value="ECO:0007669"/>
    <property type="project" value="UniProtKB-ARBA"/>
</dbReference>
<dbReference type="InterPro" id="IPR051703">
    <property type="entry name" value="NF-kappa-B_Signaling_Reg"/>
</dbReference>
<dbReference type="SUPFAM" id="SSF52980">
    <property type="entry name" value="Restriction endonuclease-like"/>
    <property type="match status" value="1"/>
</dbReference>
<keyword evidence="3" id="KW-1185">Reference proteome</keyword>
<dbReference type="Gene3D" id="3.90.320.10">
    <property type="match status" value="1"/>
</dbReference>
<dbReference type="Pfam" id="PF09588">
    <property type="entry name" value="YqaJ"/>
    <property type="match status" value="1"/>
</dbReference>
<dbReference type="EMBL" id="CAXITT010001257">
    <property type="protein sequence ID" value="CAL1548273.1"/>
    <property type="molecule type" value="Genomic_DNA"/>
</dbReference>
<protein>
    <recommendedName>
        <fullName evidence="1">YqaJ viral recombinase domain-containing protein</fullName>
    </recommendedName>
</protein>
<dbReference type="InterPro" id="IPR019080">
    <property type="entry name" value="YqaJ_viral_recombinase"/>
</dbReference>
<dbReference type="PANTHER" id="PTHR46609:SF8">
    <property type="entry name" value="YQAJ VIRAL RECOMBINASE DOMAIN-CONTAINING PROTEIN"/>
    <property type="match status" value="1"/>
</dbReference>
<reference evidence="2 3" key="1">
    <citation type="submission" date="2024-04" db="EMBL/GenBank/DDBJ databases">
        <authorList>
            <consortium name="Genoscope - CEA"/>
            <person name="William W."/>
        </authorList>
    </citation>
    <scope>NUCLEOTIDE SEQUENCE [LARGE SCALE GENOMIC DNA]</scope>
</reference>
<evidence type="ECO:0000259" key="1">
    <source>
        <dbReference type="Pfam" id="PF09588"/>
    </source>
</evidence>
<feature type="domain" description="YqaJ viral recombinase" evidence="1">
    <location>
        <begin position="12"/>
        <end position="97"/>
    </location>
</feature>
<dbReference type="PANTHER" id="PTHR46609">
    <property type="entry name" value="EXONUCLEASE, PHAGE-TYPE/RECB, C-TERMINAL DOMAIN-CONTAINING PROTEIN"/>
    <property type="match status" value="1"/>
</dbReference>